<sequence length="84" mass="9488">MDWRRSHEDVIIVTKVMPRLGQSLGGDRLEVSFAEEDLGDPGGRRYPMPITTVPNQESLSSFPVGPLRHWKVALISLHNFSYPV</sequence>
<name>A0A3M0K1H0_HIRRU</name>
<comment type="caution">
    <text evidence="1">The sequence shown here is derived from an EMBL/GenBank/DDBJ whole genome shotgun (WGS) entry which is preliminary data.</text>
</comment>
<reference evidence="1 2" key="1">
    <citation type="submission" date="2018-07" db="EMBL/GenBank/DDBJ databases">
        <title>A high quality draft genome assembly of the barn swallow (H. rustica rustica).</title>
        <authorList>
            <person name="Formenti G."/>
            <person name="Chiara M."/>
            <person name="Poveda L."/>
            <person name="Francoijs K.-J."/>
            <person name="Bonisoli-Alquati A."/>
            <person name="Canova L."/>
            <person name="Gianfranceschi L."/>
            <person name="Horner D.S."/>
            <person name="Saino N."/>
        </authorList>
    </citation>
    <scope>NUCLEOTIDE SEQUENCE [LARGE SCALE GENOMIC DNA]</scope>
    <source>
        <strain evidence="1">Chelidonia</strain>
        <tissue evidence="1">Blood</tissue>
    </source>
</reference>
<organism evidence="1 2">
    <name type="scientific">Hirundo rustica rustica</name>
    <dbReference type="NCBI Taxonomy" id="333673"/>
    <lineage>
        <taxon>Eukaryota</taxon>
        <taxon>Metazoa</taxon>
        <taxon>Chordata</taxon>
        <taxon>Craniata</taxon>
        <taxon>Vertebrata</taxon>
        <taxon>Euteleostomi</taxon>
        <taxon>Archelosauria</taxon>
        <taxon>Archosauria</taxon>
        <taxon>Dinosauria</taxon>
        <taxon>Saurischia</taxon>
        <taxon>Theropoda</taxon>
        <taxon>Coelurosauria</taxon>
        <taxon>Aves</taxon>
        <taxon>Neognathae</taxon>
        <taxon>Neoaves</taxon>
        <taxon>Telluraves</taxon>
        <taxon>Australaves</taxon>
        <taxon>Passeriformes</taxon>
        <taxon>Sylvioidea</taxon>
        <taxon>Hirundinidae</taxon>
        <taxon>Hirundo</taxon>
    </lineage>
</organism>
<dbReference type="AlphaFoldDB" id="A0A3M0K1H0"/>
<protein>
    <submittedName>
        <fullName evidence="1">Uncharacterized protein</fullName>
    </submittedName>
</protein>
<keyword evidence="2" id="KW-1185">Reference proteome</keyword>
<proteinExistence type="predicted"/>
<dbReference type="Proteomes" id="UP000269221">
    <property type="component" value="Unassembled WGS sequence"/>
</dbReference>
<dbReference type="EMBL" id="QRBI01000123">
    <property type="protein sequence ID" value="RMC05100.1"/>
    <property type="molecule type" value="Genomic_DNA"/>
</dbReference>
<evidence type="ECO:0000313" key="2">
    <source>
        <dbReference type="Proteomes" id="UP000269221"/>
    </source>
</evidence>
<accession>A0A3M0K1H0</accession>
<evidence type="ECO:0000313" key="1">
    <source>
        <dbReference type="EMBL" id="RMC05100.1"/>
    </source>
</evidence>
<gene>
    <name evidence="1" type="ORF">DUI87_18282</name>
</gene>